<dbReference type="KEGG" id="maga:Mag101_08310"/>
<dbReference type="Pfam" id="PF02265">
    <property type="entry name" value="S1-P1_nuclease"/>
    <property type="match status" value="1"/>
</dbReference>
<name>A0A1Q2M4Q2_9GAMM</name>
<dbReference type="GO" id="GO:0003676">
    <property type="term" value="F:nucleic acid binding"/>
    <property type="evidence" value="ECO:0007669"/>
    <property type="project" value="InterPro"/>
</dbReference>
<feature type="signal peptide" evidence="7">
    <location>
        <begin position="1"/>
        <end position="25"/>
    </location>
</feature>
<keyword evidence="3" id="KW-0255">Endonuclease</keyword>
<dbReference type="GO" id="GO:0004519">
    <property type="term" value="F:endonuclease activity"/>
    <property type="evidence" value="ECO:0007669"/>
    <property type="project" value="UniProtKB-KW"/>
</dbReference>
<dbReference type="PANTHER" id="PTHR33146:SF26">
    <property type="entry name" value="ENDONUCLEASE 4"/>
    <property type="match status" value="1"/>
</dbReference>
<keyword evidence="9" id="KW-1185">Reference proteome</keyword>
<dbReference type="CDD" id="cd11010">
    <property type="entry name" value="S1-P1_nuclease"/>
    <property type="match status" value="1"/>
</dbReference>
<evidence type="ECO:0000256" key="3">
    <source>
        <dbReference type="ARBA" id="ARBA00022759"/>
    </source>
</evidence>
<dbReference type="GO" id="GO:0046872">
    <property type="term" value="F:metal ion binding"/>
    <property type="evidence" value="ECO:0007669"/>
    <property type="project" value="UniProtKB-KW"/>
</dbReference>
<dbReference type="GO" id="GO:0016788">
    <property type="term" value="F:hydrolase activity, acting on ester bonds"/>
    <property type="evidence" value="ECO:0007669"/>
    <property type="project" value="InterPro"/>
</dbReference>
<keyword evidence="1" id="KW-0540">Nuclease</keyword>
<keyword evidence="4" id="KW-0378">Hydrolase</keyword>
<evidence type="ECO:0008006" key="10">
    <source>
        <dbReference type="Google" id="ProtNLM"/>
    </source>
</evidence>
<evidence type="ECO:0000256" key="2">
    <source>
        <dbReference type="ARBA" id="ARBA00022723"/>
    </source>
</evidence>
<keyword evidence="2" id="KW-0479">Metal-binding</keyword>
<dbReference type="OrthoDB" id="267579at2"/>
<evidence type="ECO:0000256" key="4">
    <source>
        <dbReference type="ARBA" id="ARBA00022801"/>
    </source>
</evidence>
<dbReference type="PANTHER" id="PTHR33146">
    <property type="entry name" value="ENDONUCLEASE 4"/>
    <property type="match status" value="1"/>
</dbReference>
<sequence>MSFMNRIAVLAIAASTLFSASHSYAWGADGHRATGEIAWQLLDTSVQQKVLTLLAAKGETSLAEAGTWADRMRGDASYDWAKPMHYINLPVVWEGYEKSRDCPQYGCIVEAIYTYREQLADTARTDAERAEALLFLVHFVEDIHQPMHTGLREDRGGNDVKVTFYGEETNLHALWDTHLPARFMDNWQSFATHQVDRIDRRQLFDLANGEIGGPLDWLAESHRLAHSNAYSDMSVLSEGYYEKNRAVAELRLRQGGMRLAVLLTDVLASE</sequence>
<dbReference type="EMBL" id="CP019650">
    <property type="protein sequence ID" value="AQQ67640.1"/>
    <property type="molecule type" value="Genomic_DNA"/>
</dbReference>
<keyword evidence="6" id="KW-0325">Glycoprotein</keyword>
<protein>
    <recommendedName>
        <fullName evidence="10">S1/P1 Nuclease</fullName>
    </recommendedName>
</protein>
<gene>
    <name evidence="8" type="ORF">Mag101_08310</name>
</gene>
<evidence type="ECO:0000256" key="5">
    <source>
        <dbReference type="ARBA" id="ARBA00023157"/>
    </source>
</evidence>
<dbReference type="AlphaFoldDB" id="A0A1Q2M4Q2"/>
<accession>A0A1Q2M4Q2</accession>
<dbReference type="InterPro" id="IPR003154">
    <property type="entry name" value="S1/P1nuclease"/>
</dbReference>
<organism evidence="8 9">
    <name type="scientific">Microbulbifer agarilyticus</name>
    <dbReference type="NCBI Taxonomy" id="260552"/>
    <lineage>
        <taxon>Bacteria</taxon>
        <taxon>Pseudomonadati</taxon>
        <taxon>Pseudomonadota</taxon>
        <taxon>Gammaproteobacteria</taxon>
        <taxon>Cellvibrionales</taxon>
        <taxon>Microbulbiferaceae</taxon>
        <taxon>Microbulbifer</taxon>
    </lineage>
</organism>
<evidence type="ECO:0000256" key="7">
    <source>
        <dbReference type="SAM" id="SignalP"/>
    </source>
</evidence>
<evidence type="ECO:0000313" key="8">
    <source>
        <dbReference type="EMBL" id="AQQ67640.1"/>
    </source>
</evidence>
<dbReference type="GO" id="GO:0006308">
    <property type="term" value="P:DNA catabolic process"/>
    <property type="evidence" value="ECO:0007669"/>
    <property type="project" value="InterPro"/>
</dbReference>
<evidence type="ECO:0000313" key="9">
    <source>
        <dbReference type="Proteomes" id="UP000188219"/>
    </source>
</evidence>
<evidence type="ECO:0000256" key="6">
    <source>
        <dbReference type="ARBA" id="ARBA00023180"/>
    </source>
</evidence>
<dbReference type="Proteomes" id="UP000188219">
    <property type="component" value="Chromosome"/>
</dbReference>
<dbReference type="InterPro" id="IPR008947">
    <property type="entry name" value="PLipase_C/P1_nuclease_dom_sf"/>
</dbReference>
<evidence type="ECO:0000256" key="1">
    <source>
        <dbReference type="ARBA" id="ARBA00022722"/>
    </source>
</evidence>
<keyword evidence="7" id="KW-0732">Signal</keyword>
<keyword evidence="5" id="KW-1015">Disulfide bond</keyword>
<feature type="chain" id="PRO_5013270086" description="S1/P1 Nuclease" evidence="7">
    <location>
        <begin position="26"/>
        <end position="270"/>
    </location>
</feature>
<dbReference type="SUPFAM" id="SSF48537">
    <property type="entry name" value="Phospholipase C/P1 nuclease"/>
    <property type="match status" value="1"/>
</dbReference>
<dbReference type="STRING" id="260552.Mag101_08310"/>
<proteinExistence type="predicted"/>
<dbReference type="RefSeq" id="WP_077403350.1">
    <property type="nucleotide sequence ID" value="NZ_CP019650.1"/>
</dbReference>
<dbReference type="Gene3D" id="1.10.575.10">
    <property type="entry name" value="P1 Nuclease"/>
    <property type="match status" value="1"/>
</dbReference>
<reference evidence="8" key="1">
    <citation type="submission" date="2017-02" db="EMBL/GenBank/DDBJ databases">
        <title>Genome of Microbulbifer agarilyticus GP101.</title>
        <authorList>
            <person name="Jung J."/>
            <person name="Bae S.S."/>
            <person name="Baek K."/>
        </authorList>
    </citation>
    <scope>NUCLEOTIDE SEQUENCE [LARGE SCALE GENOMIC DNA]</scope>
    <source>
        <strain evidence="8">GP101</strain>
    </source>
</reference>